<sequence>MKKFFRGFLIIVFLFLYSNICYAKNISSNIEFINKNISAVNSLCASTNIQNCRQASSIQQLKPLLKTAMENREVNIVIKYTGMDCYNKRNVDINKIKDLTEKILNEDHYLKYSIRGYRIGTSGYYGNVNIKFNFDYLTTKVQEEYVDKRVESILSDIITDDMNDYAKEKAIHDYIVANVQYDTSLQEYSAYSALAKGKSVCQGYSLLMVKMLQNVGIKSIIVESIPMNHAWNMVYIDNKWYHVDATWNDPIPNVPNRVLYDYYNLTDYEISQNINGKMHVWNRYEYPSAKY</sequence>
<name>A0A4Q0V991_CLOTA</name>
<dbReference type="AlphaFoldDB" id="A0A4Q0V991"/>
<gene>
    <name evidence="2" type="ORF">DP130_11575</name>
</gene>
<accession>A0A4Q0V991</accession>
<dbReference type="SMART" id="SM00460">
    <property type="entry name" value="TGc"/>
    <property type="match status" value="1"/>
</dbReference>
<organism evidence="2 3">
    <name type="scientific">Clostridium tetani</name>
    <dbReference type="NCBI Taxonomy" id="1513"/>
    <lineage>
        <taxon>Bacteria</taxon>
        <taxon>Bacillati</taxon>
        <taxon>Bacillota</taxon>
        <taxon>Clostridia</taxon>
        <taxon>Eubacteriales</taxon>
        <taxon>Clostridiaceae</taxon>
        <taxon>Clostridium</taxon>
    </lineage>
</organism>
<proteinExistence type="predicted"/>
<dbReference type="GO" id="GO:0005737">
    <property type="term" value="C:cytoplasm"/>
    <property type="evidence" value="ECO:0007669"/>
    <property type="project" value="TreeGrafter"/>
</dbReference>
<dbReference type="InterPro" id="IPR038765">
    <property type="entry name" value="Papain-like_cys_pep_sf"/>
</dbReference>
<dbReference type="PANTHER" id="PTHR46333:SF2">
    <property type="entry name" value="CYTOKINESIS PROTEIN 3"/>
    <property type="match status" value="1"/>
</dbReference>
<protein>
    <recommendedName>
        <fullName evidence="1">Transglutaminase-like domain-containing protein</fullName>
    </recommendedName>
</protein>
<dbReference type="Pfam" id="PF01841">
    <property type="entry name" value="Transglut_core"/>
    <property type="match status" value="1"/>
</dbReference>
<dbReference type="InterPro" id="IPR052557">
    <property type="entry name" value="CAP/Cytokinesis_protein"/>
</dbReference>
<dbReference type="Gene3D" id="3.10.620.30">
    <property type="match status" value="1"/>
</dbReference>
<dbReference type="SUPFAM" id="SSF54001">
    <property type="entry name" value="Cysteine proteinases"/>
    <property type="match status" value="1"/>
</dbReference>
<comment type="caution">
    <text evidence="2">The sequence shown here is derived from an EMBL/GenBank/DDBJ whole genome shotgun (WGS) entry which is preliminary data.</text>
</comment>
<dbReference type="PANTHER" id="PTHR46333">
    <property type="entry name" value="CYTOKINESIS PROTEIN 3"/>
    <property type="match status" value="1"/>
</dbReference>
<dbReference type="InterPro" id="IPR002931">
    <property type="entry name" value="Transglutaminase-like"/>
</dbReference>
<dbReference type="EMBL" id="QMAP01000012">
    <property type="protein sequence ID" value="RXI45685.1"/>
    <property type="molecule type" value="Genomic_DNA"/>
</dbReference>
<dbReference type="Proteomes" id="UP000290921">
    <property type="component" value="Unassembled WGS sequence"/>
</dbReference>
<feature type="domain" description="Transglutaminase-like" evidence="1">
    <location>
        <begin position="193"/>
        <end position="247"/>
    </location>
</feature>
<evidence type="ECO:0000313" key="2">
    <source>
        <dbReference type="EMBL" id="RXI45685.1"/>
    </source>
</evidence>
<evidence type="ECO:0000313" key="3">
    <source>
        <dbReference type="Proteomes" id="UP000290921"/>
    </source>
</evidence>
<dbReference type="RefSeq" id="WP_129030793.1">
    <property type="nucleotide sequence ID" value="NZ_AP026811.1"/>
</dbReference>
<reference evidence="2 3" key="1">
    <citation type="submission" date="2018-06" db="EMBL/GenBank/DDBJ databases">
        <title>Genome conservation of Clostridium tetani.</title>
        <authorList>
            <person name="Bruggemann H."/>
            <person name="Popoff M.R."/>
        </authorList>
    </citation>
    <scope>NUCLEOTIDE SEQUENCE [LARGE SCALE GENOMIC DNA]</scope>
    <source>
        <strain evidence="2 3">2017.061</strain>
    </source>
</reference>
<evidence type="ECO:0000259" key="1">
    <source>
        <dbReference type="SMART" id="SM00460"/>
    </source>
</evidence>